<evidence type="ECO:0000256" key="1">
    <source>
        <dbReference type="SAM" id="Phobius"/>
    </source>
</evidence>
<feature type="transmembrane region" description="Helical" evidence="1">
    <location>
        <begin position="343"/>
        <end position="364"/>
    </location>
</feature>
<name>A0A174ZUS9_9FIRM</name>
<protein>
    <recommendedName>
        <fullName evidence="4">FtsX-like permease family</fullName>
    </recommendedName>
</protein>
<keyword evidence="1" id="KW-0472">Membrane</keyword>
<keyword evidence="1" id="KW-1133">Transmembrane helix</keyword>
<dbReference type="EMBL" id="CZBY01000010">
    <property type="protein sequence ID" value="CUQ86980.1"/>
    <property type="molecule type" value="Genomic_DNA"/>
</dbReference>
<dbReference type="Proteomes" id="UP000095662">
    <property type="component" value="Unassembled WGS sequence"/>
</dbReference>
<evidence type="ECO:0008006" key="4">
    <source>
        <dbReference type="Google" id="ProtNLM"/>
    </source>
</evidence>
<accession>A0A174ZUS9</accession>
<evidence type="ECO:0000313" key="3">
    <source>
        <dbReference type="Proteomes" id="UP000095662"/>
    </source>
</evidence>
<dbReference type="STRING" id="39492.ERS852540_01408"/>
<evidence type="ECO:0000313" key="2">
    <source>
        <dbReference type="EMBL" id="CUQ86980.1"/>
    </source>
</evidence>
<dbReference type="AlphaFoldDB" id="A0A174ZUS9"/>
<reference evidence="2 3" key="1">
    <citation type="submission" date="2015-09" db="EMBL/GenBank/DDBJ databases">
        <authorList>
            <consortium name="Pathogen Informatics"/>
        </authorList>
    </citation>
    <scope>NUCLEOTIDE SEQUENCE [LARGE SCALE GENOMIC DNA]</scope>
    <source>
        <strain evidence="2 3">2789STDY5834928</strain>
    </source>
</reference>
<feature type="transmembrane region" description="Helical" evidence="1">
    <location>
        <begin position="301"/>
        <end position="323"/>
    </location>
</feature>
<organism evidence="2 3">
    <name type="scientific">[Eubacterium] siraeum</name>
    <dbReference type="NCBI Taxonomy" id="39492"/>
    <lineage>
        <taxon>Bacteria</taxon>
        <taxon>Bacillati</taxon>
        <taxon>Bacillota</taxon>
        <taxon>Clostridia</taxon>
        <taxon>Eubacteriales</taxon>
        <taxon>Oscillospiraceae</taxon>
        <taxon>Oscillospiraceae incertae sedis</taxon>
    </lineage>
</organism>
<feature type="transmembrane region" description="Helical" evidence="1">
    <location>
        <begin position="252"/>
        <end position="280"/>
    </location>
</feature>
<feature type="transmembrane region" description="Helical" evidence="1">
    <location>
        <begin position="21"/>
        <end position="40"/>
    </location>
</feature>
<keyword evidence="1" id="KW-0812">Transmembrane</keyword>
<gene>
    <name evidence="2" type="ORF">ERS852540_01408</name>
</gene>
<sequence>MKYQKLYFSMLKTFLKSDIKLNILIFLISVSAVFTFISLFCALNSGNAAYHNMMDRSGYCFDGIMPEDSPEFFRENLPEVYTAYADNAVVSYRSTENYICTESAKVAFNKSMKELYRFIQSDYNITDGRFFTEDELKGDSKVIIAENDCGINVGDRLIIPDDKGDIVLNVIGLSDDFIVPYTFFLYHNDSGIYVKDEDFENEMKNTAPTKYNGARFFFTSDLSDDELQALEQFLGKVVYILPPNREDTESVIIIYTIITGGIVVTGIFTALLLLTLMLHLTDNCSEQINVLKVTGCKSMPITLLLSAVTLTYTAVSFICAIALSPIFTALMVKLRMEYVPTAFDYLLSFVIYSIIIIISLLPGFKRISSATYKNGGAI</sequence>
<proteinExistence type="predicted"/>